<evidence type="ECO:0000313" key="1">
    <source>
        <dbReference type="EMBL" id="CAH1261342.1"/>
    </source>
</evidence>
<keyword evidence="2" id="KW-1185">Reference proteome</keyword>
<evidence type="ECO:0000313" key="2">
    <source>
        <dbReference type="Proteomes" id="UP000838412"/>
    </source>
</evidence>
<protein>
    <submittedName>
        <fullName evidence="1">Hypp2312 protein</fullName>
    </submittedName>
</protein>
<name>A0A8K0EMB7_BRALA</name>
<dbReference type="EMBL" id="OV696689">
    <property type="protein sequence ID" value="CAH1261342.1"/>
    <property type="molecule type" value="Genomic_DNA"/>
</dbReference>
<gene>
    <name evidence="1" type="primary">Hypp2312</name>
    <name evidence="1" type="ORF">BLAG_LOCUS16791</name>
</gene>
<accession>A0A8K0EMB7</accession>
<dbReference type="Proteomes" id="UP000838412">
    <property type="component" value="Chromosome 4"/>
</dbReference>
<dbReference type="AlphaFoldDB" id="A0A8K0EMB7"/>
<proteinExistence type="predicted"/>
<reference evidence="1" key="1">
    <citation type="submission" date="2022-01" db="EMBL/GenBank/DDBJ databases">
        <authorList>
            <person name="Braso-Vives M."/>
        </authorList>
    </citation>
    <scope>NUCLEOTIDE SEQUENCE</scope>
</reference>
<sequence length="115" mass="12806">MVPALPVVRTKLNKAGYQTSNTFCNRTLAWYLGFYSSGLLPNDRCFAPSTTLVRIQPPKVHATAYTTGGLRTLYKKISLSKNRKIRNDHEFGAYTDNSGCFVPEESSKSRSPLSV</sequence>
<organism evidence="1 2">
    <name type="scientific">Branchiostoma lanceolatum</name>
    <name type="common">Common lancelet</name>
    <name type="synonym">Amphioxus lanceolatum</name>
    <dbReference type="NCBI Taxonomy" id="7740"/>
    <lineage>
        <taxon>Eukaryota</taxon>
        <taxon>Metazoa</taxon>
        <taxon>Chordata</taxon>
        <taxon>Cephalochordata</taxon>
        <taxon>Leptocardii</taxon>
        <taxon>Amphioxiformes</taxon>
        <taxon>Branchiostomatidae</taxon>
        <taxon>Branchiostoma</taxon>
    </lineage>
</organism>